<dbReference type="InterPro" id="IPR014284">
    <property type="entry name" value="RNA_pol_sigma-70_dom"/>
</dbReference>
<dbReference type="PANTHER" id="PTHR43133">
    <property type="entry name" value="RNA POLYMERASE ECF-TYPE SIGMA FACTO"/>
    <property type="match status" value="1"/>
</dbReference>
<dbReference type="GO" id="GO:0006352">
    <property type="term" value="P:DNA-templated transcription initiation"/>
    <property type="evidence" value="ECO:0007669"/>
    <property type="project" value="InterPro"/>
</dbReference>
<dbReference type="eggNOG" id="COG1595">
    <property type="taxonomic scope" value="Bacteria"/>
</dbReference>
<gene>
    <name evidence="7" type="ORF">UC3_03226</name>
</gene>
<keyword evidence="4" id="KW-0238">DNA-binding</keyword>
<comment type="similarity">
    <text evidence="1">Belongs to the sigma-70 factor family. ECF subfamily.</text>
</comment>
<evidence type="ECO:0000256" key="2">
    <source>
        <dbReference type="ARBA" id="ARBA00023015"/>
    </source>
</evidence>
<dbReference type="STRING" id="154621.RV11_GL002816"/>
<dbReference type="GO" id="GO:0003677">
    <property type="term" value="F:DNA binding"/>
    <property type="evidence" value="ECO:0007669"/>
    <property type="project" value="UniProtKB-KW"/>
</dbReference>
<feature type="domain" description="RNA polymerase sigma factor 70 region 4 type 2" evidence="6">
    <location>
        <begin position="97"/>
        <end position="149"/>
    </location>
</feature>
<dbReference type="InterPro" id="IPR039425">
    <property type="entry name" value="RNA_pol_sigma-70-like"/>
</dbReference>
<dbReference type="PATRIC" id="fig|1158610.3.peg.3214"/>
<protein>
    <submittedName>
        <fullName evidence="7">Sigma-70 family RNA polymerase sigma factor</fullName>
    </submittedName>
</protein>
<keyword evidence="8" id="KW-1185">Reference proteome</keyword>
<comment type="caution">
    <text evidence="7">The sequence shown here is derived from an EMBL/GenBank/DDBJ whole genome shotgun (WGS) entry which is preliminary data.</text>
</comment>
<dbReference type="AlphaFoldDB" id="R3W2J1"/>
<dbReference type="SUPFAM" id="SSF88659">
    <property type="entry name" value="Sigma3 and sigma4 domains of RNA polymerase sigma factors"/>
    <property type="match status" value="1"/>
</dbReference>
<name>R3W2J1_9ENTE</name>
<dbReference type="HOGENOM" id="CLU_047691_3_1_9"/>
<sequence length="158" mass="18887">MKLDAYEKQLLEIINELISYLIKMGANNQDAQDIAQDTIIKILEIEAILPAKMIRPWIFRVGINLYFNLFNRKKKYQEILNLHMLPTHFVTKETDYEPLYHALNQLDQKSANLLLMKYEQNLRIEEMAFVLKRPKESLKTELYRARKKLQTIMEENDK</sequence>
<dbReference type="PROSITE" id="PS01063">
    <property type="entry name" value="SIGMA70_ECF"/>
    <property type="match status" value="1"/>
</dbReference>
<keyword evidence="5" id="KW-0804">Transcription</keyword>
<evidence type="ECO:0000256" key="4">
    <source>
        <dbReference type="ARBA" id="ARBA00023125"/>
    </source>
</evidence>
<dbReference type="Pfam" id="PF08281">
    <property type="entry name" value="Sigma70_r4_2"/>
    <property type="match status" value="1"/>
</dbReference>
<dbReference type="OrthoDB" id="9784984at2"/>
<accession>R3W2J1</accession>
<dbReference type="Proteomes" id="UP000013785">
    <property type="component" value="Unassembled WGS sequence"/>
</dbReference>
<evidence type="ECO:0000259" key="6">
    <source>
        <dbReference type="Pfam" id="PF08281"/>
    </source>
</evidence>
<dbReference type="InterPro" id="IPR013249">
    <property type="entry name" value="RNA_pol_sigma70_r4_t2"/>
</dbReference>
<dbReference type="PANTHER" id="PTHR43133:SF8">
    <property type="entry name" value="RNA POLYMERASE SIGMA FACTOR HI_1459-RELATED"/>
    <property type="match status" value="1"/>
</dbReference>
<dbReference type="GO" id="GO:0006950">
    <property type="term" value="P:response to stress"/>
    <property type="evidence" value="ECO:0007669"/>
    <property type="project" value="UniProtKB-ARBA"/>
</dbReference>
<dbReference type="EMBL" id="AJAT01000018">
    <property type="protein sequence ID" value="EOL41661.1"/>
    <property type="molecule type" value="Genomic_DNA"/>
</dbReference>
<proteinExistence type="inferred from homology"/>
<evidence type="ECO:0000256" key="3">
    <source>
        <dbReference type="ARBA" id="ARBA00023082"/>
    </source>
</evidence>
<dbReference type="InterPro" id="IPR036388">
    <property type="entry name" value="WH-like_DNA-bd_sf"/>
</dbReference>
<dbReference type="RefSeq" id="WP_010769857.1">
    <property type="nucleotide sequence ID" value="NZ_ASWE01000001.1"/>
</dbReference>
<keyword evidence="3" id="KW-0731">Sigma factor</keyword>
<dbReference type="GO" id="GO:0016987">
    <property type="term" value="F:sigma factor activity"/>
    <property type="evidence" value="ECO:0007669"/>
    <property type="project" value="UniProtKB-KW"/>
</dbReference>
<reference evidence="7 8" key="1">
    <citation type="submission" date="2013-02" db="EMBL/GenBank/DDBJ databases">
        <title>The Genome Sequence of Enterococcus phoeniculicola BAA-412.</title>
        <authorList>
            <consortium name="The Broad Institute Genome Sequencing Platform"/>
            <consortium name="The Broad Institute Genome Sequencing Center for Infectious Disease"/>
            <person name="Earl A.M."/>
            <person name="Gilmore M.S."/>
            <person name="Lebreton F."/>
            <person name="Walker B."/>
            <person name="Young S.K."/>
            <person name="Zeng Q."/>
            <person name="Gargeya S."/>
            <person name="Fitzgerald M."/>
            <person name="Haas B."/>
            <person name="Abouelleil A."/>
            <person name="Alvarado L."/>
            <person name="Arachchi H.M."/>
            <person name="Berlin A.M."/>
            <person name="Chapman S.B."/>
            <person name="Dewar J."/>
            <person name="Goldberg J."/>
            <person name="Griggs A."/>
            <person name="Gujja S."/>
            <person name="Hansen M."/>
            <person name="Howarth C."/>
            <person name="Imamovic A."/>
            <person name="Larimer J."/>
            <person name="McCowan C."/>
            <person name="Murphy C."/>
            <person name="Neiman D."/>
            <person name="Pearson M."/>
            <person name="Priest M."/>
            <person name="Roberts A."/>
            <person name="Saif S."/>
            <person name="Shea T."/>
            <person name="Sisk P."/>
            <person name="Sykes S."/>
            <person name="Wortman J."/>
            <person name="Nusbaum C."/>
            <person name="Birren B."/>
        </authorList>
    </citation>
    <scope>NUCLEOTIDE SEQUENCE [LARGE SCALE GENOMIC DNA]</scope>
    <source>
        <strain evidence="7 8">ATCC BAA-412</strain>
    </source>
</reference>
<evidence type="ECO:0000313" key="8">
    <source>
        <dbReference type="Proteomes" id="UP000013785"/>
    </source>
</evidence>
<dbReference type="NCBIfam" id="TIGR02937">
    <property type="entry name" value="sigma70-ECF"/>
    <property type="match status" value="1"/>
</dbReference>
<keyword evidence="2" id="KW-0805">Transcription regulation</keyword>
<dbReference type="Gene3D" id="1.10.1740.10">
    <property type="match status" value="1"/>
</dbReference>
<dbReference type="Gene3D" id="1.10.10.10">
    <property type="entry name" value="Winged helix-like DNA-binding domain superfamily/Winged helix DNA-binding domain"/>
    <property type="match status" value="1"/>
</dbReference>
<dbReference type="InterPro" id="IPR013324">
    <property type="entry name" value="RNA_pol_sigma_r3/r4-like"/>
</dbReference>
<evidence type="ECO:0000256" key="1">
    <source>
        <dbReference type="ARBA" id="ARBA00010641"/>
    </source>
</evidence>
<evidence type="ECO:0000256" key="5">
    <source>
        <dbReference type="ARBA" id="ARBA00023163"/>
    </source>
</evidence>
<organism evidence="7 8">
    <name type="scientific">Enterococcus phoeniculicola ATCC BAA-412</name>
    <dbReference type="NCBI Taxonomy" id="1158610"/>
    <lineage>
        <taxon>Bacteria</taxon>
        <taxon>Bacillati</taxon>
        <taxon>Bacillota</taxon>
        <taxon>Bacilli</taxon>
        <taxon>Lactobacillales</taxon>
        <taxon>Enterococcaceae</taxon>
        <taxon>Enterococcus</taxon>
    </lineage>
</organism>
<dbReference type="InterPro" id="IPR000838">
    <property type="entry name" value="RNA_pol_sigma70_ECF_CS"/>
</dbReference>
<evidence type="ECO:0000313" key="7">
    <source>
        <dbReference type="EMBL" id="EOL41661.1"/>
    </source>
</evidence>
<dbReference type="SUPFAM" id="SSF88946">
    <property type="entry name" value="Sigma2 domain of RNA polymerase sigma factors"/>
    <property type="match status" value="1"/>
</dbReference>
<dbReference type="InterPro" id="IPR013325">
    <property type="entry name" value="RNA_pol_sigma_r2"/>
</dbReference>